<feature type="chain" id="PRO_5034379644" evidence="2">
    <location>
        <begin position="18"/>
        <end position="247"/>
    </location>
</feature>
<comment type="caution">
    <text evidence="3">The sequence shown here is derived from an EMBL/GenBank/DDBJ whole genome shotgun (WGS) entry which is preliminary data.</text>
</comment>
<dbReference type="AlphaFoldDB" id="A0A8H2WU69"/>
<reference evidence="3" key="1">
    <citation type="submission" date="2021-01" db="EMBL/GenBank/DDBJ databases">
        <authorList>
            <person name="Kaushik A."/>
        </authorList>
    </citation>
    <scope>NUCLEOTIDE SEQUENCE</scope>
    <source>
        <strain evidence="3">AG1-1A</strain>
    </source>
</reference>
<evidence type="ECO:0000256" key="2">
    <source>
        <dbReference type="SAM" id="SignalP"/>
    </source>
</evidence>
<proteinExistence type="predicted"/>
<dbReference type="Proteomes" id="UP000663840">
    <property type="component" value="Unassembled WGS sequence"/>
</dbReference>
<protein>
    <submittedName>
        <fullName evidence="3">Uncharacterized protein</fullName>
    </submittedName>
</protein>
<sequence length="247" mass="26085">MISTLVILLLSFIYVQALVITQPDATGWPRNSGFMTVRWTTSPSDPPIFTMLLRDASELSVVNPLAVGESWFAVIQLEGLNLRMLFLAANVPSSSGSFQLNLPTVPVSQTYQLLFVDSTNLTRILTASPIFPITNSSLTASASSSSETITQKTVTVTLSAPLSTSPPGSSTTSGTPTANNTLSTPTSITRFTTSTLGTTPPGTVTVTVTPDPGSSFVPINSAERLGRTYEWVGLCAVVVLSFYLGGL</sequence>
<name>A0A8H2WU69_9AGAM</name>
<organism evidence="3 4">
    <name type="scientific">Rhizoctonia solani</name>
    <dbReference type="NCBI Taxonomy" id="456999"/>
    <lineage>
        <taxon>Eukaryota</taxon>
        <taxon>Fungi</taxon>
        <taxon>Dikarya</taxon>
        <taxon>Basidiomycota</taxon>
        <taxon>Agaricomycotina</taxon>
        <taxon>Agaricomycetes</taxon>
        <taxon>Cantharellales</taxon>
        <taxon>Ceratobasidiaceae</taxon>
        <taxon>Rhizoctonia</taxon>
    </lineage>
</organism>
<keyword evidence="2" id="KW-0732">Signal</keyword>
<accession>A0A8H2WU69</accession>
<evidence type="ECO:0000313" key="4">
    <source>
        <dbReference type="Proteomes" id="UP000663840"/>
    </source>
</evidence>
<feature type="region of interest" description="Disordered" evidence="1">
    <location>
        <begin position="157"/>
        <end position="201"/>
    </location>
</feature>
<gene>
    <name evidence="3" type="ORF">RDB_LOCUS43042</name>
</gene>
<evidence type="ECO:0000313" key="3">
    <source>
        <dbReference type="EMBL" id="CAE6408905.1"/>
    </source>
</evidence>
<evidence type="ECO:0000256" key="1">
    <source>
        <dbReference type="SAM" id="MobiDB-lite"/>
    </source>
</evidence>
<feature type="signal peptide" evidence="2">
    <location>
        <begin position="1"/>
        <end position="17"/>
    </location>
</feature>
<dbReference type="EMBL" id="CAJMWR010000941">
    <property type="protein sequence ID" value="CAE6408905.1"/>
    <property type="molecule type" value="Genomic_DNA"/>
</dbReference>